<dbReference type="EMBL" id="FOXB01000007">
    <property type="protein sequence ID" value="SFP13776.1"/>
    <property type="molecule type" value="Genomic_DNA"/>
</dbReference>
<dbReference type="AlphaFoldDB" id="A0A1I5MXB7"/>
<dbReference type="RefSeq" id="WP_092911393.1">
    <property type="nucleotide sequence ID" value="NZ_FOXB01000007.1"/>
</dbReference>
<dbReference type="GO" id="GO:0016301">
    <property type="term" value="F:kinase activity"/>
    <property type="evidence" value="ECO:0007669"/>
    <property type="project" value="UniProtKB-KW"/>
</dbReference>
<keyword evidence="2" id="KW-0808">Transferase</keyword>
<dbReference type="STRING" id="223786.SAMN05216234_10749"/>
<dbReference type="SUPFAM" id="SSF56112">
    <property type="entry name" value="Protein kinase-like (PK-like)"/>
    <property type="match status" value="1"/>
</dbReference>
<dbReference type="OrthoDB" id="9777460at2"/>
<dbReference type="InterPro" id="IPR002575">
    <property type="entry name" value="Aminoglycoside_PTrfase"/>
</dbReference>
<protein>
    <submittedName>
        <fullName evidence="2">Homoserine kinase</fullName>
    </submittedName>
</protein>
<organism evidence="2 3">
    <name type="scientific">Hydrogenimonas thermophila</name>
    <dbReference type="NCBI Taxonomy" id="223786"/>
    <lineage>
        <taxon>Bacteria</taxon>
        <taxon>Pseudomonadati</taxon>
        <taxon>Campylobacterota</taxon>
        <taxon>Epsilonproteobacteria</taxon>
        <taxon>Campylobacterales</taxon>
        <taxon>Hydrogenimonadaceae</taxon>
        <taxon>Hydrogenimonas</taxon>
    </lineage>
</organism>
<evidence type="ECO:0000259" key="1">
    <source>
        <dbReference type="Pfam" id="PF01636"/>
    </source>
</evidence>
<sequence>MGVKYKIEKSLLPKRYQNFSLIPTSDGVSQSVYLLGKQFVLKIFDDRSKTQIDKEIKLHQQMIKHNLLVPKIVDSFEIDGGEVLVYEQIPGNSLKETTPAQVEAIGEFLAKLHRIEFDFELDSGKYSKDSLESLVDKYNIAPIKECLDFIECNPKVDTLIHADLFRDNVKFIGNRLSGVYDFSDASMGDRYFDLGVVAISWCIDNLNLNQDKLKALFNGYSEEICLKEFVEYMKFVSLYYAATRYIGNRDYKELLEIFYNLSAKYVKKK</sequence>
<keyword evidence="3" id="KW-1185">Reference proteome</keyword>
<dbReference type="Proteomes" id="UP000199227">
    <property type="component" value="Unassembled WGS sequence"/>
</dbReference>
<gene>
    <name evidence="2" type="ORF">SAMN05216234_10749</name>
</gene>
<reference evidence="2 3" key="1">
    <citation type="submission" date="2016-10" db="EMBL/GenBank/DDBJ databases">
        <authorList>
            <person name="de Groot N.N."/>
        </authorList>
    </citation>
    <scope>NUCLEOTIDE SEQUENCE [LARGE SCALE GENOMIC DNA]</scope>
    <source>
        <strain evidence="2 3">EP1-55-1</strain>
    </source>
</reference>
<name>A0A1I5MXB7_9BACT</name>
<proteinExistence type="predicted"/>
<dbReference type="Pfam" id="PF01636">
    <property type="entry name" value="APH"/>
    <property type="match status" value="1"/>
</dbReference>
<dbReference type="PANTHER" id="PTHR21310">
    <property type="entry name" value="AMINOGLYCOSIDE PHOSPHOTRANSFERASE-RELATED-RELATED"/>
    <property type="match status" value="1"/>
</dbReference>
<dbReference type="Gene3D" id="3.90.1200.10">
    <property type="match status" value="1"/>
</dbReference>
<evidence type="ECO:0000313" key="3">
    <source>
        <dbReference type="Proteomes" id="UP000199227"/>
    </source>
</evidence>
<evidence type="ECO:0000313" key="2">
    <source>
        <dbReference type="EMBL" id="SFP13776.1"/>
    </source>
</evidence>
<dbReference type="InterPro" id="IPR011009">
    <property type="entry name" value="Kinase-like_dom_sf"/>
</dbReference>
<dbReference type="InterPro" id="IPR051678">
    <property type="entry name" value="AGP_Transferase"/>
</dbReference>
<keyword evidence="2" id="KW-0418">Kinase</keyword>
<accession>A0A1I5MXB7</accession>
<feature type="domain" description="Aminoglycoside phosphotransferase" evidence="1">
    <location>
        <begin position="23"/>
        <end position="215"/>
    </location>
</feature>